<name>A0A8H7VIS1_9FUNG</name>
<dbReference type="Gene3D" id="3.80.10.10">
    <property type="entry name" value="Ribonuclease Inhibitor"/>
    <property type="match status" value="1"/>
</dbReference>
<evidence type="ECO:0000313" key="1">
    <source>
        <dbReference type="EMBL" id="KAG2220432.1"/>
    </source>
</evidence>
<dbReference type="InterPro" id="IPR032675">
    <property type="entry name" value="LRR_dom_sf"/>
</dbReference>
<dbReference type="OrthoDB" id="10349144at2759"/>
<dbReference type="SUPFAM" id="SSF52047">
    <property type="entry name" value="RNI-like"/>
    <property type="match status" value="1"/>
</dbReference>
<comment type="caution">
    <text evidence="1">The sequence shown here is derived from an EMBL/GenBank/DDBJ whole genome shotgun (WGS) entry which is preliminary data.</text>
</comment>
<gene>
    <name evidence="1" type="ORF">INT45_000657</name>
</gene>
<sequence>MDADFIAYTSHGLYDREPPVLVKYDHDNQNGPRLILPQQQQLETPPFHNLIDMNFIGTLLAASRLLPILQKCPSLEYLSFTRKTNYNIPGKEDYTSKIIDFSTCFSWCPNLKYLDINNDYVKLGSRKLKEHYIDKFKKEMIESSAATKVAVVTTTAKETNDRQETSHLQYLKVFETYTFGAQDIKHVLLQNRHSLKHLVVANDLHSIPTIDTHTTIPYNIDWTFVFPVFSAPNLRSLILDSILYSQCGPLLTMIQQCPSLEVVALFNNNHAYSISLNLSRLLLPLKHLKCLELANFTLDFDTNADDHDNNDNSNPAPLFEQLTTRGSKLETIILNDNILNITDKFLIAAAYIPTLKHIQLTLDPENYNDRNICLFSDLLNKSKSIQSINLRGMRALPREFLCSLGDLPFLEEISFDTDNGRNEGTVPSYVGMPVDRSGLFQMLHKSISLKNILIASEEMLRDEESDLHSALIKEKLLHVKYEMTKYSSMFKLLLNCSLTAI</sequence>
<protein>
    <recommendedName>
        <fullName evidence="3">F-box domain-containing protein</fullName>
    </recommendedName>
</protein>
<organism evidence="1 2">
    <name type="scientific">Circinella minor</name>
    <dbReference type="NCBI Taxonomy" id="1195481"/>
    <lineage>
        <taxon>Eukaryota</taxon>
        <taxon>Fungi</taxon>
        <taxon>Fungi incertae sedis</taxon>
        <taxon>Mucoromycota</taxon>
        <taxon>Mucoromycotina</taxon>
        <taxon>Mucoromycetes</taxon>
        <taxon>Mucorales</taxon>
        <taxon>Lichtheimiaceae</taxon>
        <taxon>Circinella</taxon>
    </lineage>
</organism>
<evidence type="ECO:0000313" key="2">
    <source>
        <dbReference type="Proteomes" id="UP000646827"/>
    </source>
</evidence>
<dbReference type="AlphaFoldDB" id="A0A8H7VIS1"/>
<dbReference type="EMBL" id="JAEPRB010000141">
    <property type="protein sequence ID" value="KAG2220432.1"/>
    <property type="molecule type" value="Genomic_DNA"/>
</dbReference>
<reference evidence="1 2" key="1">
    <citation type="submission" date="2020-12" db="EMBL/GenBank/DDBJ databases">
        <title>Metabolic potential, ecology and presence of endohyphal bacteria is reflected in genomic diversity of Mucoromycotina.</title>
        <authorList>
            <person name="Muszewska A."/>
            <person name="Okrasinska A."/>
            <person name="Steczkiewicz K."/>
            <person name="Drgas O."/>
            <person name="Orlowska M."/>
            <person name="Perlinska-Lenart U."/>
            <person name="Aleksandrzak-Piekarczyk T."/>
            <person name="Szatraj K."/>
            <person name="Zielenkiewicz U."/>
            <person name="Pilsyk S."/>
            <person name="Malc E."/>
            <person name="Mieczkowski P."/>
            <person name="Kruszewska J.S."/>
            <person name="Biernat P."/>
            <person name="Pawlowska J."/>
        </authorList>
    </citation>
    <scope>NUCLEOTIDE SEQUENCE [LARGE SCALE GENOMIC DNA]</scope>
    <source>
        <strain evidence="1 2">CBS 142.35</strain>
    </source>
</reference>
<dbReference type="Proteomes" id="UP000646827">
    <property type="component" value="Unassembled WGS sequence"/>
</dbReference>
<evidence type="ECO:0008006" key="3">
    <source>
        <dbReference type="Google" id="ProtNLM"/>
    </source>
</evidence>
<accession>A0A8H7VIS1</accession>
<keyword evidence="2" id="KW-1185">Reference proteome</keyword>
<proteinExistence type="predicted"/>